<evidence type="ECO:0000313" key="2">
    <source>
        <dbReference type="Proteomes" id="UP000030300"/>
    </source>
</evidence>
<dbReference type="EMBL" id="CP009896">
    <property type="protein sequence ID" value="AIY17766.1"/>
    <property type="molecule type" value="Genomic_DNA"/>
</dbReference>
<gene>
    <name evidence="1" type="ORF">KR76_15155</name>
</gene>
<name>A0A0A1DK25_NOCSI</name>
<dbReference type="GeneID" id="96610187"/>
<sequence length="110" mass="12374">MSDFDMDAFRQQMAADLLDAARRNRDRLVDQLRQDLAAGRIWSSTDAGQEQPYRPRRHGCDVIPSIFWGDLDLSGHQQRVFIDPATGLAVAAARETDDGAFVITTLEERP</sequence>
<dbReference type="Proteomes" id="UP000030300">
    <property type="component" value="Chromosome"/>
</dbReference>
<dbReference type="STRING" id="2045.KR76_15155"/>
<organism evidence="1 2">
    <name type="scientific">Nocardioides simplex</name>
    <name type="common">Arthrobacter simplex</name>
    <dbReference type="NCBI Taxonomy" id="2045"/>
    <lineage>
        <taxon>Bacteria</taxon>
        <taxon>Bacillati</taxon>
        <taxon>Actinomycetota</taxon>
        <taxon>Actinomycetes</taxon>
        <taxon>Propionibacteriales</taxon>
        <taxon>Nocardioidaceae</taxon>
        <taxon>Pimelobacter</taxon>
    </lineage>
</organism>
<dbReference type="RefSeq" id="WP_038679432.1">
    <property type="nucleotide sequence ID" value="NZ_BJMC01000009.1"/>
</dbReference>
<evidence type="ECO:0000313" key="1">
    <source>
        <dbReference type="EMBL" id="AIY17766.1"/>
    </source>
</evidence>
<proteinExistence type="predicted"/>
<keyword evidence="2" id="KW-1185">Reference proteome</keyword>
<accession>A0A0A1DK25</accession>
<dbReference type="KEGG" id="psim:KR76_15155"/>
<protein>
    <submittedName>
        <fullName evidence="1">Uncharacterized protein</fullName>
    </submittedName>
</protein>
<reference evidence="1 2" key="1">
    <citation type="journal article" date="2015" name="Genome Announc.">
        <title>Complete Genome Sequence of Steroid-Transforming Nocardioides simplex VKM Ac-2033D.</title>
        <authorList>
            <person name="Shtratnikova V.Y."/>
            <person name="Schelkunov M.I."/>
            <person name="Pekov Y.A."/>
            <person name="Fokina V.V."/>
            <person name="Logacheva M.D."/>
            <person name="Sokolov S.L."/>
            <person name="Bragin E.Y."/>
            <person name="Ashapkin V.V."/>
            <person name="Donova M.V."/>
        </authorList>
    </citation>
    <scope>NUCLEOTIDE SEQUENCE [LARGE SCALE GENOMIC DNA]</scope>
    <source>
        <strain evidence="1 2">VKM Ac-2033D</strain>
    </source>
</reference>
<dbReference type="AlphaFoldDB" id="A0A0A1DK25"/>
<dbReference type="HOGENOM" id="CLU_2168342_0_0_11"/>